<reference evidence="1 2" key="2">
    <citation type="submission" date="2020-03" db="EMBL/GenBank/DDBJ databases">
        <authorList>
            <person name="Ichikawa N."/>
            <person name="Kimura A."/>
            <person name="Kitahashi Y."/>
            <person name="Uohara A."/>
        </authorList>
    </citation>
    <scope>NUCLEOTIDE SEQUENCE [LARGE SCALE GENOMIC DNA]</scope>
    <source>
        <strain evidence="1 2">NBRC 108639</strain>
    </source>
</reference>
<accession>A0A6V8KM61</accession>
<comment type="caution">
    <text evidence="1">The sequence shown here is derived from an EMBL/GenBank/DDBJ whole genome shotgun (WGS) entry which is preliminary data.</text>
</comment>
<sequence length="93" mass="10359">MAPELIPFADGTVLVSFDLTVQETVWNSSARRSGSCEQAYIQVSDRTGRFSRLDINWLVDVQAWVPVRGASTAELASVDDSWYLMDITGTQRC</sequence>
<name>A0A6V8KM61_9ACTN</name>
<dbReference type="Proteomes" id="UP000482800">
    <property type="component" value="Unassembled WGS sequence"/>
</dbReference>
<proteinExistence type="predicted"/>
<gene>
    <name evidence="1" type="ORF">Phou_104520</name>
</gene>
<protein>
    <submittedName>
        <fullName evidence="1">Uncharacterized protein</fullName>
    </submittedName>
</protein>
<dbReference type="EMBL" id="BLPF01000005">
    <property type="protein sequence ID" value="GFJ86272.1"/>
    <property type="molecule type" value="Genomic_DNA"/>
</dbReference>
<dbReference type="RefSeq" id="WP_173072027.1">
    <property type="nucleotide sequence ID" value="NZ_BLPF01000005.1"/>
</dbReference>
<keyword evidence="2" id="KW-1185">Reference proteome</keyword>
<evidence type="ECO:0000313" key="2">
    <source>
        <dbReference type="Proteomes" id="UP000482800"/>
    </source>
</evidence>
<organism evidence="1 2">
    <name type="scientific">Phytohabitans houttuyneae</name>
    <dbReference type="NCBI Taxonomy" id="1076126"/>
    <lineage>
        <taxon>Bacteria</taxon>
        <taxon>Bacillati</taxon>
        <taxon>Actinomycetota</taxon>
        <taxon>Actinomycetes</taxon>
        <taxon>Micromonosporales</taxon>
        <taxon>Micromonosporaceae</taxon>
    </lineage>
</organism>
<dbReference type="AlphaFoldDB" id="A0A6V8KM61"/>
<reference evidence="1 2" key="1">
    <citation type="submission" date="2020-03" db="EMBL/GenBank/DDBJ databases">
        <title>Whole genome shotgun sequence of Phytohabitans houttuyneae NBRC 108639.</title>
        <authorList>
            <person name="Komaki H."/>
            <person name="Tamura T."/>
        </authorList>
    </citation>
    <scope>NUCLEOTIDE SEQUENCE [LARGE SCALE GENOMIC DNA]</scope>
    <source>
        <strain evidence="1 2">NBRC 108639</strain>
    </source>
</reference>
<evidence type="ECO:0000313" key="1">
    <source>
        <dbReference type="EMBL" id="GFJ86272.1"/>
    </source>
</evidence>